<dbReference type="Pfam" id="PF00583">
    <property type="entry name" value="Acetyltransf_1"/>
    <property type="match status" value="1"/>
</dbReference>
<dbReference type="GO" id="GO:0008064">
    <property type="term" value="P:regulation of actin polymerization or depolymerization"/>
    <property type="evidence" value="ECO:0000318"/>
    <property type="project" value="GO_Central"/>
</dbReference>
<feature type="region of interest" description="Disordered" evidence="1">
    <location>
        <begin position="204"/>
        <end position="236"/>
    </location>
</feature>
<organism evidence="3 4">
    <name type="scientific">Strongylocentrotus purpuratus</name>
    <name type="common">Purple sea urchin</name>
    <dbReference type="NCBI Taxonomy" id="7668"/>
    <lineage>
        <taxon>Eukaryota</taxon>
        <taxon>Metazoa</taxon>
        <taxon>Echinodermata</taxon>
        <taxon>Eleutherozoa</taxon>
        <taxon>Echinozoa</taxon>
        <taxon>Echinoidea</taxon>
        <taxon>Euechinoidea</taxon>
        <taxon>Echinacea</taxon>
        <taxon>Camarodonta</taxon>
        <taxon>Echinidea</taxon>
        <taxon>Strongylocentrotidae</taxon>
        <taxon>Strongylocentrotus</taxon>
    </lineage>
</organism>
<sequence>MLSILALHENTHLIDGCVEILNEEWTRSKAARLHSITKSCSTLPYSLVLVENESTVVGYCRLAKVISDAKSVLVESVVVGKKRRGQGLGRSVMEMAEQHAAREGFQRVYLCTKDKQGFYQHLGYSFCKPVNTVGAMMLETCDCAPETNTPLPVEDLGTDCKSCDPTSQPAISPSNMDIQETRNECCNRTETVCSSDSVCNGATVKRTEQSPGPPQGVAPPPPPPPPPPIALSSTKPALRIDWMMKNVVHIS</sequence>
<accession>A0A7M7T5J6</accession>
<keyword evidence="4" id="KW-1185">Reference proteome</keyword>
<dbReference type="GeneID" id="575743"/>
<dbReference type="OMA" id="MLETCDC"/>
<feature type="domain" description="N-acetyltransferase" evidence="2">
    <location>
        <begin position="5"/>
        <end position="142"/>
    </location>
</feature>
<proteinExistence type="predicted"/>
<dbReference type="OrthoDB" id="329272at2759"/>
<dbReference type="Gene3D" id="3.40.630.30">
    <property type="match status" value="1"/>
</dbReference>
<dbReference type="InterPro" id="IPR039840">
    <property type="entry name" value="NAA80"/>
</dbReference>
<reference evidence="3" key="2">
    <citation type="submission" date="2021-01" db="UniProtKB">
        <authorList>
            <consortium name="EnsemblMetazoa"/>
        </authorList>
    </citation>
    <scope>IDENTIFICATION</scope>
</reference>
<evidence type="ECO:0000256" key="1">
    <source>
        <dbReference type="SAM" id="MobiDB-lite"/>
    </source>
</evidence>
<name>A0A7M7T5J6_STRPU</name>
<dbReference type="PANTHER" id="PTHR13538:SF4">
    <property type="entry name" value="N-ALPHA-ACETYLTRANSFERASE 80"/>
    <property type="match status" value="1"/>
</dbReference>
<dbReference type="GO" id="GO:0004596">
    <property type="term" value="F:protein-N-terminal amino-acid acetyltransferase activity"/>
    <property type="evidence" value="ECO:0000318"/>
    <property type="project" value="GO_Central"/>
</dbReference>
<protein>
    <recommendedName>
        <fullName evidence="2">N-acetyltransferase domain-containing protein</fullName>
    </recommendedName>
</protein>
<dbReference type="GO" id="GO:0005737">
    <property type="term" value="C:cytoplasm"/>
    <property type="evidence" value="ECO:0000318"/>
    <property type="project" value="GO_Central"/>
</dbReference>
<dbReference type="InterPro" id="IPR000182">
    <property type="entry name" value="GNAT_dom"/>
</dbReference>
<dbReference type="SUPFAM" id="SSF55729">
    <property type="entry name" value="Acyl-CoA N-acyltransferases (Nat)"/>
    <property type="match status" value="1"/>
</dbReference>
<dbReference type="AlphaFoldDB" id="A0A7M7T5J6"/>
<dbReference type="GO" id="GO:1905502">
    <property type="term" value="F:acetyl-CoA binding"/>
    <property type="evidence" value="ECO:0000318"/>
    <property type="project" value="GO_Central"/>
</dbReference>
<dbReference type="CDD" id="cd04301">
    <property type="entry name" value="NAT_SF"/>
    <property type="match status" value="1"/>
</dbReference>
<dbReference type="InterPro" id="IPR016181">
    <property type="entry name" value="Acyl_CoA_acyltransferase"/>
</dbReference>
<dbReference type="InParanoid" id="A0A7M7T5J6"/>
<dbReference type="PANTHER" id="PTHR13538">
    <property type="entry name" value="N-ACETYLTRANSFERASE 6"/>
    <property type="match status" value="1"/>
</dbReference>
<dbReference type="KEGG" id="spu:575743"/>
<evidence type="ECO:0000259" key="2">
    <source>
        <dbReference type="PROSITE" id="PS51186"/>
    </source>
</evidence>
<dbReference type="Proteomes" id="UP000007110">
    <property type="component" value="Unassembled WGS sequence"/>
</dbReference>
<feature type="compositionally biased region" description="Pro residues" evidence="1">
    <location>
        <begin position="211"/>
        <end position="229"/>
    </location>
</feature>
<evidence type="ECO:0000313" key="4">
    <source>
        <dbReference type="Proteomes" id="UP000007110"/>
    </source>
</evidence>
<dbReference type="EnsemblMetazoa" id="XM_030999662">
    <property type="protein sequence ID" value="XP_030855522"/>
    <property type="gene ID" value="LOC575743"/>
</dbReference>
<reference evidence="4" key="1">
    <citation type="submission" date="2015-02" db="EMBL/GenBank/DDBJ databases">
        <title>Genome sequencing for Strongylocentrotus purpuratus.</title>
        <authorList>
            <person name="Murali S."/>
            <person name="Liu Y."/>
            <person name="Vee V."/>
            <person name="English A."/>
            <person name="Wang M."/>
            <person name="Skinner E."/>
            <person name="Han Y."/>
            <person name="Muzny D.M."/>
            <person name="Worley K.C."/>
            <person name="Gibbs R.A."/>
        </authorList>
    </citation>
    <scope>NUCLEOTIDE SEQUENCE</scope>
</reference>
<dbReference type="PROSITE" id="PS51186">
    <property type="entry name" value="GNAT"/>
    <property type="match status" value="1"/>
</dbReference>
<dbReference type="RefSeq" id="XP_030855522.1">
    <property type="nucleotide sequence ID" value="XM_030999662.1"/>
</dbReference>
<evidence type="ECO:0000313" key="3">
    <source>
        <dbReference type="EnsemblMetazoa" id="XP_030855522"/>
    </source>
</evidence>